<name>A0ABT6D645_9LACO</name>
<evidence type="ECO:0000313" key="2">
    <source>
        <dbReference type="Proteomes" id="UP001146336"/>
    </source>
</evidence>
<dbReference type="EMBL" id="JAOZFC020000005">
    <property type="protein sequence ID" value="MDF9301003.1"/>
    <property type="molecule type" value="Genomic_DNA"/>
</dbReference>
<accession>A0ABT6D645</accession>
<organism evidence="1 2">
    <name type="scientific">Weissella fermenti</name>
    <dbReference type="NCBI Taxonomy" id="2987699"/>
    <lineage>
        <taxon>Bacteria</taxon>
        <taxon>Bacillati</taxon>
        <taxon>Bacillota</taxon>
        <taxon>Bacilli</taxon>
        <taxon>Lactobacillales</taxon>
        <taxon>Lactobacillaceae</taxon>
        <taxon>Weissella</taxon>
    </lineage>
</organism>
<keyword evidence="2" id="KW-1185">Reference proteome</keyword>
<gene>
    <name evidence="1" type="ORF">OIT47_012095</name>
</gene>
<proteinExistence type="predicted"/>
<dbReference type="RefSeq" id="WP_199405058.1">
    <property type="nucleotide sequence ID" value="NZ_JAOZFC020000005.1"/>
</dbReference>
<reference evidence="1" key="1">
    <citation type="submission" date="2023-03" db="EMBL/GenBank/DDBJ databases">
        <title>Comparative genomics of Weissella fermenti BK2, and weissella type species.</title>
        <authorList>
            <person name="Lee J.K."/>
            <person name="Baek J.H."/>
            <person name="Kim J.M."/>
            <person name="Choi D.G."/>
            <person name="Jeon C.O."/>
        </authorList>
    </citation>
    <scope>NUCLEOTIDE SEQUENCE</scope>
    <source>
        <strain evidence="1">BK2</strain>
    </source>
</reference>
<comment type="caution">
    <text evidence="1">The sequence shown here is derived from an EMBL/GenBank/DDBJ whole genome shotgun (WGS) entry which is preliminary data.</text>
</comment>
<protein>
    <submittedName>
        <fullName evidence="1">Uncharacterized protein</fullName>
    </submittedName>
</protein>
<evidence type="ECO:0000313" key="1">
    <source>
        <dbReference type="EMBL" id="MDF9301003.1"/>
    </source>
</evidence>
<sequence>MMYLYLMKFKTISANTKVAENHVFTLINYDTDIKVGTTYQIENEQDAKGIIVDGTFSLMFNLIEEYLQDHDLTVDGEKVTPNDIVPFDFTNGHSIEAEVIDYQYKAGNLKIVVSGEAMLLSGKKHVEIDVSADVNFTVLPDSAEMSVNQPKQSNTVVKVEMRKNR</sequence>
<dbReference type="Proteomes" id="UP001146336">
    <property type="component" value="Unassembled WGS sequence"/>
</dbReference>